<feature type="transmembrane region" description="Helical" evidence="5">
    <location>
        <begin position="269"/>
        <end position="287"/>
    </location>
</feature>
<keyword evidence="2 5" id="KW-0812">Transmembrane</keyword>
<dbReference type="STRING" id="1618207.UM93_15665"/>
<sequence>MRRPRDEAAFEPLLPLRSTVLLTLVGLALAGAAALLAPLAGLAVLGVLGTFLVVNYPAALMPIYLAVIGLVWTFPNWPIAPLKPSAALLVAGVALAMFFRTRIPRLHWAHLVFLAFGIWSLIAGEAAGNSIFSRGYSISIIGWAFSLIALYQLTPGRAGMLNLAKSYSLSIAAGCALVIAFFLAGNSVALTPVGGDVNDFGVLVAAAFFLSLGLARERTLGRLQRLVFLAATLLCLVVAVGSLSRGTWLAIGVGLVLYFLLYRRERLKMLAAALVLGILALCIAPFFSEQISTALQQKEFIAGDNVDSRLTAWQLGLRLFAERPLSGYGIGSIQQYIAEAFTTPPGDFVVAFLHNSYVELLFGTGIVGTALFLVLAVATLIWTFKAGRALPIGSRGANTAAMLLPAVAATLVASFTVTELTYAPLWLAIALGINASSVLSEQQQLVHRHGTQEVVGANAANVRLST</sequence>
<name>A0A0D4C1W0_9MICC</name>
<organism evidence="7 8">
    <name type="scientific">Psychromicrobium lacuslunae</name>
    <dbReference type="NCBI Taxonomy" id="1618207"/>
    <lineage>
        <taxon>Bacteria</taxon>
        <taxon>Bacillati</taxon>
        <taxon>Actinomycetota</taxon>
        <taxon>Actinomycetes</taxon>
        <taxon>Micrococcales</taxon>
        <taxon>Micrococcaceae</taxon>
        <taxon>Psychromicrobium</taxon>
    </lineage>
</organism>
<keyword evidence="4 5" id="KW-0472">Membrane</keyword>
<feature type="transmembrane region" description="Helical" evidence="5">
    <location>
        <begin position="360"/>
        <end position="384"/>
    </location>
</feature>
<dbReference type="PANTHER" id="PTHR37422">
    <property type="entry name" value="TEICHURONIC ACID BIOSYNTHESIS PROTEIN TUAE"/>
    <property type="match status" value="1"/>
</dbReference>
<evidence type="ECO:0000256" key="2">
    <source>
        <dbReference type="ARBA" id="ARBA00022692"/>
    </source>
</evidence>
<dbReference type="HOGENOM" id="CLU_586151_0_0_11"/>
<dbReference type="GO" id="GO:0016020">
    <property type="term" value="C:membrane"/>
    <property type="evidence" value="ECO:0007669"/>
    <property type="project" value="UniProtKB-SubCell"/>
</dbReference>
<dbReference type="PATRIC" id="fig|1618207.4.peg.3188"/>
<evidence type="ECO:0000313" key="8">
    <source>
        <dbReference type="Proteomes" id="UP000061839"/>
    </source>
</evidence>
<dbReference type="EMBL" id="CP011005">
    <property type="protein sequence ID" value="AJT42563.1"/>
    <property type="molecule type" value="Genomic_DNA"/>
</dbReference>
<evidence type="ECO:0000313" key="7">
    <source>
        <dbReference type="EMBL" id="AJT42563.1"/>
    </source>
</evidence>
<feature type="transmembrane region" description="Helical" evidence="5">
    <location>
        <begin position="20"/>
        <end position="45"/>
    </location>
</feature>
<feature type="transmembrane region" description="Helical" evidence="5">
    <location>
        <begin position="423"/>
        <end position="440"/>
    </location>
</feature>
<dbReference type="OrthoDB" id="5145771at2"/>
<comment type="subcellular location">
    <subcellularLocation>
        <location evidence="1">Membrane</location>
        <topology evidence="1">Multi-pass membrane protein</topology>
    </subcellularLocation>
</comment>
<dbReference type="Proteomes" id="UP000061839">
    <property type="component" value="Chromosome"/>
</dbReference>
<keyword evidence="8" id="KW-1185">Reference proteome</keyword>
<dbReference type="PANTHER" id="PTHR37422:SF13">
    <property type="entry name" value="LIPOPOLYSACCHARIDE BIOSYNTHESIS PROTEIN PA4999-RELATED"/>
    <property type="match status" value="1"/>
</dbReference>
<feature type="transmembrane region" description="Helical" evidence="5">
    <location>
        <begin position="197"/>
        <end position="215"/>
    </location>
</feature>
<accession>A0A0D4C1W0</accession>
<dbReference type="Pfam" id="PF04932">
    <property type="entry name" value="Wzy_C"/>
    <property type="match status" value="1"/>
</dbReference>
<evidence type="ECO:0000256" key="4">
    <source>
        <dbReference type="ARBA" id="ARBA00023136"/>
    </source>
</evidence>
<feature type="domain" description="O-antigen ligase-related" evidence="6">
    <location>
        <begin position="231"/>
        <end position="373"/>
    </location>
</feature>
<dbReference type="KEGG" id="ari:UM93_15665"/>
<evidence type="ECO:0000256" key="1">
    <source>
        <dbReference type="ARBA" id="ARBA00004141"/>
    </source>
</evidence>
<feature type="transmembrane region" description="Helical" evidence="5">
    <location>
        <begin position="222"/>
        <end position="240"/>
    </location>
</feature>
<feature type="transmembrane region" description="Helical" evidence="5">
    <location>
        <begin position="52"/>
        <end position="74"/>
    </location>
</feature>
<feature type="transmembrane region" description="Helical" evidence="5">
    <location>
        <begin position="396"/>
        <end position="417"/>
    </location>
</feature>
<protein>
    <recommendedName>
        <fullName evidence="6">O-antigen ligase-related domain-containing protein</fullName>
    </recommendedName>
</protein>
<proteinExistence type="predicted"/>
<keyword evidence="3 5" id="KW-1133">Transmembrane helix</keyword>
<dbReference type="RefSeq" id="WP_045076434.1">
    <property type="nucleotide sequence ID" value="NZ_CP011005.1"/>
</dbReference>
<evidence type="ECO:0000256" key="3">
    <source>
        <dbReference type="ARBA" id="ARBA00022989"/>
    </source>
</evidence>
<feature type="transmembrane region" description="Helical" evidence="5">
    <location>
        <begin position="136"/>
        <end position="154"/>
    </location>
</feature>
<feature type="transmembrane region" description="Helical" evidence="5">
    <location>
        <begin position="80"/>
        <end position="99"/>
    </location>
</feature>
<evidence type="ECO:0000256" key="5">
    <source>
        <dbReference type="SAM" id="Phobius"/>
    </source>
</evidence>
<evidence type="ECO:0000259" key="6">
    <source>
        <dbReference type="Pfam" id="PF04932"/>
    </source>
</evidence>
<dbReference type="InterPro" id="IPR007016">
    <property type="entry name" value="O-antigen_ligase-rel_domated"/>
</dbReference>
<feature type="transmembrane region" description="Helical" evidence="5">
    <location>
        <begin position="106"/>
        <end position="124"/>
    </location>
</feature>
<feature type="transmembrane region" description="Helical" evidence="5">
    <location>
        <begin position="246"/>
        <end position="262"/>
    </location>
</feature>
<feature type="transmembrane region" description="Helical" evidence="5">
    <location>
        <begin position="166"/>
        <end position="185"/>
    </location>
</feature>
<dbReference type="InterPro" id="IPR051533">
    <property type="entry name" value="WaaL-like"/>
</dbReference>
<reference evidence="7 8" key="1">
    <citation type="journal article" date="2015" name="Genome Announc.">
        <title>Complete Genome Sequencing of Protease-Producing Novel Arthrobacter sp. Strain IHBB 11108 Using PacBio Single-Molecule Real-Time Sequencing Technology.</title>
        <authorList>
            <person name="Kiran S."/>
            <person name="Swarnkar M.K."/>
            <person name="Pal M."/>
            <person name="Thakur R."/>
            <person name="Tewari R."/>
            <person name="Singh A.K."/>
            <person name="Gulati A."/>
        </authorList>
    </citation>
    <scope>NUCLEOTIDE SEQUENCE [LARGE SCALE GENOMIC DNA]</scope>
    <source>
        <strain evidence="7 8">IHBB 11108</strain>
    </source>
</reference>
<dbReference type="AlphaFoldDB" id="A0A0D4C1W0"/>
<gene>
    <name evidence="7" type="ORF">UM93_15665</name>
</gene>